<proteinExistence type="predicted"/>
<keyword evidence="2" id="KW-0812">Transmembrane</keyword>
<evidence type="ECO:0008006" key="5">
    <source>
        <dbReference type="Google" id="ProtNLM"/>
    </source>
</evidence>
<protein>
    <recommendedName>
        <fullName evidence="5">Transmembrane protein</fullName>
    </recommendedName>
</protein>
<reference evidence="3 4" key="1">
    <citation type="journal article" date="2019" name="PLoS Biol.">
        <title>Sex chromosomes control vertical transmission of feminizing Wolbachia symbionts in an isopod.</title>
        <authorList>
            <person name="Becking T."/>
            <person name="Chebbi M.A."/>
            <person name="Giraud I."/>
            <person name="Moumen B."/>
            <person name="Laverre T."/>
            <person name="Caubet Y."/>
            <person name="Peccoud J."/>
            <person name="Gilbert C."/>
            <person name="Cordaux R."/>
        </authorList>
    </citation>
    <scope>NUCLEOTIDE SEQUENCE [LARGE SCALE GENOMIC DNA]</scope>
    <source>
        <strain evidence="3">ANa2</strain>
        <tissue evidence="3">Whole body excluding digestive tract and cuticle</tissue>
    </source>
</reference>
<gene>
    <name evidence="3" type="ORF">Anas_05457</name>
</gene>
<dbReference type="AlphaFoldDB" id="A0A5N5SV27"/>
<accession>A0A5N5SV27</accession>
<keyword evidence="2" id="KW-0472">Membrane</keyword>
<sequence length="186" mass="20789">MMNPSNSSQESQDCPLNNDVNLQFDETESPSTQRRGNCNCGSNKYCIVFQKLLFIFGSIIILIFLFGFFGIHTEDNAETLLLITAGIFIILGTYIAGKRYRLTLLEPPNSNERREQIIQNEENTVYILSIPDGNIHPFTTPSVAQNVIIPGVHAPNQVKKDSPPRYEDVVAPPPPYETLNAGSLKF</sequence>
<evidence type="ECO:0000313" key="4">
    <source>
        <dbReference type="Proteomes" id="UP000326759"/>
    </source>
</evidence>
<feature type="compositionally biased region" description="Basic and acidic residues" evidence="1">
    <location>
        <begin position="158"/>
        <end position="168"/>
    </location>
</feature>
<comment type="caution">
    <text evidence="3">The sequence shown here is derived from an EMBL/GenBank/DDBJ whole genome shotgun (WGS) entry which is preliminary data.</text>
</comment>
<evidence type="ECO:0000256" key="2">
    <source>
        <dbReference type="SAM" id="Phobius"/>
    </source>
</evidence>
<keyword evidence="2" id="KW-1133">Transmembrane helix</keyword>
<feature type="transmembrane region" description="Helical" evidence="2">
    <location>
        <begin position="79"/>
        <end position="97"/>
    </location>
</feature>
<dbReference type="Proteomes" id="UP000326759">
    <property type="component" value="Unassembled WGS sequence"/>
</dbReference>
<dbReference type="EMBL" id="SEYY01019634">
    <property type="protein sequence ID" value="KAB7498073.1"/>
    <property type="molecule type" value="Genomic_DNA"/>
</dbReference>
<feature type="transmembrane region" description="Helical" evidence="2">
    <location>
        <begin position="52"/>
        <end position="73"/>
    </location>
</feature>
<organism evidence="3 4">
    <name type="scientific">Armadillidium nasatum</name>
    <dbReference type="NCBI Taxonomy" id="96803"/>
    <lineage>
        <taxon>Eukaryota</taxon>
        <taxon>Metazoa</taxon>
        <taxon>Ecdysozoa</taxon>
        <taxon>Arthropoda</taxon>
        <taxon>Crustacea</taxon>
        <taxon>Multicrustacea</taxon>
        <taxon>Malacostraca</taxon>
        <taxon>Eumalacostraca</taxon>
        <taxon>Peracarida</taxon>
        <taxon>Isopoda</taxon>
        <taxon>Oniscidea</taxon>
        <taxon>Crinocheta</taxon>
        <taxon>Armadillidiidae</taxon>
        <taxon>Armadillidium</taxon>
    </lineage>
</organism>
<keyword evidence="4" id="KW-1185">Reference proteome</keyword>
<evidence type="ECO:0000256" key="1">
    <source>
        <dbReference type="SAM" id="MobiDB-lite"/>
    </source>
</evidence>
<feature type="region of interest" description="Disordered" evidence="1">
    <location>
        <begin position="154"/>
        <end position="186"/>
    </location>
</feature>
<evidence type="ECO:0000313" key="3">
    <source>
        <dbReference type="EMBL" id="KAB7498073.1"/>
    </source>
</evidence>
<name>A0A5N5SV27_9CRUS</name>